<dbReference type="PIRSF" id="PIRSF028756">
    <property type="entry name" value="PPK2_prd"/>
    <property type="match status" value="1"/>
</dbReference>
<sequence length="293" mass="32991">MTLPFDGAISAFHENEAPEAVRAAIAESDGKPILTAGYPHDDRMDKSDYEDQLHLLQIELVKMQTWAKATGARIAVVFEGRDAAGKGGTIGRFRENLNPRSAHTVALSKPNEDEASQWYFQRYIKHLPAAGDVTFFDRSWYNRGVVEKVFGFCTDSQRAHWFDQVNPFEEMIVDDGVQLFKLWLTVGRAEQLNRFLARESDPLKQWKLSGIDVKGLSRWDDYTTAIGETLDRTHTTAAPWTVIMTDDKRRARLNAIRAVLSGINYDQKDMAALGEIDQAIVGGPDLWHARGHG</sequence>
<gene>
    <name evidence="6" type="primary">ppk2</name>
    <name evidence="6" type="ORF">LGQ03_01825</name>
</gene>
<keyword evidence="3 4" id="KW-0418">Kinase</keyword>
<evidence type="ECO:0000259" key="5">
    <source>
        <dbReference type="Pfam" id="PF03976"/>
    </source>
</evidence>
<protein>
    <recommendedName>
        <fullName evidence="4">ADP/GDP-polyphosphate phosphotransferase</fullName>
        <ecNumber evidence="4">2.7.4.-</ecNumber>
    </recommendedName>
    <alternativeName>
        <fullName evidence="4">Polyphosphate kinase PPK2</fullName>
    </alternativeName>
</protein>
<dbReference type="InterPro" id="IPR027417">
    <property type="entry name" value="P-loop_NTPase"/>
</dbReference>
<evidence type="ECO:0000256" key="3">
    <source>
        <dbReference type="ARBA" id="ARBA00022777"/>
    </source>
</evidence>
<name>A0ABS8BQG4_9RHOB</name>
<dbReference type="Proteomes" id="UP001138961">
    <property type="component" value="Unassembled WGS sequence"/>
</dbReference>
<keyword evidence="7" id="KW-1185">Reference proteome</keyword>
<dbReference type="EC" id="2.7.4.-" evidence="4"/>
<dbReference type="SUPFAM" id="SSF52540">
    <property type="entry name" value="P-loop containing nucleoside triphosphate hydrolases"/>
    <property type="match status" value="1"/>
</dbReference>
<dbReference type="PANTHER" id="PTHR34383">
    <property type="entry name" value="POLYPHOSPHATE:AMP PHOSPHOTRANSFERASE-RELATED"/>
    <property type="match status" value="1"/>
</dbReference>
<evidence type="ECO:0000256" key="1">
    <source>
        <dbReference type="ARBA" id="ARBA00009924"/>
    </source>
</evidence>
<organism evidence="6 7">
    <name type="scientific">Loktanella gaetbuli</name>
    <dbReference type="NCBI Taxonomy" id="2881335"/>
    <lineage>
        <taxon>Bacteria</taxon>
        <taxon>Pseudomonadati</taxon>
        <taxon>Pseudomonadota</taxon>
        <taxon>Alphaproteobacteria</taxon>
        <taxon>Rhodobacterales</taxon>
        <taxon>Roseobacteraceae</taxon>
        <taxon>Loktanella</taxon>
    </lineage>
</organism>
<dbReference type="PANTHER" id="PTHR34383:SF1">
    <property type="entry name" value="ADP-POLYPHOSPHATE PHOSPHOTRANSFERASE"/>
    <property type="match status" value="1"/>
</dbReference>
<keyword evidence="2 4" id="KW-0808">Transferase</keyword>
<dbReference type="RefSeq" id="WP_226747019.1">
    <property type="nucleotide sequence ID" value="NZ_JAJATZ010000001.1"/>
</dbReference>
<feature type="domain" description="Polyphosphate kinase-2-related" evidence="5">
    <location>
        <begin position="44"/>
        <end position="269"/>
    </location>
</feature>
<evidence type="ECO:0000313" key="7">
    <source>
        <dbReference type="Proteomes" id="UP001138961"/>
    </source>
</evidence>
<evidence type="ECO:0000313" key="6">
    <source>
        <dbReference type="EMBL" id="MCB5197970.1"/>
    </source>
</evidence>
<comment type="function">
    <text evidence="4">Uses inorganic polyphosphate (polyP) as a donor to convert GDP to GTP or ADP to ATP.</text>
</comment>
<comment type="caution">
    <text evidence="6">The sequence shown here is derived from an EMBL/GenBank/DDBJ whole genome shotgun (WGS) entry which is preliminary data.</text>
</comment>
<dbReference type="NCBIfam" id="TIGR03707">
    <property type="entry name" value="PPK2_P_aer"/>
    <property type="match status" value="1"/>
</dbReference>
<comment type="similarity">
    <text evidence="1 4">Belongs to the polyphosphate kinase 2 (PPK2) family. Class I subfamily.</text>
</comment>
<dbReference type="GO" id="GO:0008976">
    <property type="term" value="F:polyphosphate kinase activity"/>
    <property type="evidence" value="ECO:0007669"/>
    <property type="project" value="UniProtKB-EC"/>
</dbReference>
<proteinExistence type="inferred from homology"/>
<evidence type="ECO:0000256" key="2">
    <source>
        <dbReference type="ARBA" id="ARBA00022679"/>
    </source>
</evidence>
<evidence type="ECO:0000256" key="4">
    <source>
        <dbReference type="RuleBase" id="RU369062"/>
    </source>
</evidence>
<dbReference type="InterPro" id="IPR022488">
    <property type="entry name" value="PPK2-related"/>
</dbReference>
<dbReference type="InterPro" id="IPR016898">
    <property type="entry name" value="Polyphosphate_phosphotransfera"/>
</dbReference>
<dbReference type="Pfam" id="PF03976">
    <property type="entry name" value="PPK2"/>
    <property type="match status" value="1"/>
</dbReference>
<reference evidence="6" key="1">
    <citation type="submission" date="2021-10" db="EMBL/GenBank/DDBJ databases">
        <title>Loktanella gaetbuli sp. nov., isolated from a tidal flat.</title>
        <authorList>
            <person name="Park S."/>
            <person name="Yoon J.-H."/>
        </authorList>
    </citation>
    <scope>NUCLEOTIDE SEQUENCE</scope>
    <source>
        <strain evidence="6">TSTF-M6</strain>
    </source>
</reference>
<dbReference type="InterPro" id="IPR022486">
    <property type="entry name" value="PPK2_PA0141"/>
</dbReference>
<accession>A0ABS8BQG4</accession>
<comment type="subunit">
    <text evidence="4">Homotetramer.</text>
</comment>
<dbReference type="EMBL" id="JAJATZ010000001">
    <property type="protein sequence ID" value="MCB5197970.1"/>
    <property type="molecule type" value="Genomic_DNA"/>
</dbReference>
<dbReference type="Gene3D" id="3.40.50.300">
    <property type="entry name" value="P-loop containing nucleotide triphosphate hydrolases"/>
    <property type="match status" value="1"/>
</dbReference>